<feature type="domain" description="Outer membrane protein beta-barrel" evidence="2">
    <location>
        <begin position="21"/>
        <end position="126"/>
    </location>
</feature>
<dbReference type="Pfam" id="PF13568">
    <property type="entry name" value="OMP_b-brl_2"/>
    <property type="match status" value="1"/>
</dbReference>
<keyword evidence="4" id="KW-1185">Reference proteome</keyword>
<protein>
    <submittedName>
        <fullName evidence="3">PorT family protein</fullName>
    </submittedName>
</protein>
<evidence type="ECO:0000313" key="3">
    <source>
        <dbReference type="EMBL" id="NKI33115.1"/>
    </source>
</evidence>
<name>A0ABX1GVV5_9FLAO</name>
<comment type="caution">
    <text evidence="3">The sequence shown here is derived from an EMBL/GenBank/DDBJ whole genome shotgun (WGS) entry which is preliminary data.</text>
</comment>
<feature type="chain" id="PRO_5046915110" evidence="1">
    <location>
        <begin position="20"/>
        <end position="128"/>
    </location>
</feature>
<dbReference type="EMBL" id="JAAWWL010000002">
    <property type="protein sequence ID" value="NKI33115.1"/>
    <property type="molecule type" value="Genomic_DNA"/>
</dbReference>
<organism evidence="3 4">
    <name type="scientific">Croceivirga thetidis</name>
    <dbReference type="NCBI Taxonomy" id="2721623"/>
    <lineage>
        <taxon>Bacteria</taxon>
        <taxon>Pseudomonadati</taxon>
        <taxon>Bacteroidota</taxon>
        <taxon>Flavobacteriia</taxon>
        <taxon>Flavobacteriales</taxon>
        <taxon>Flavobacteriaceae</taxon>
        <taxon>Croceivirga</taxon>
    </lineage>
</organism>
<evidence type="ECO:0000313" key="4">
    <source>
        <dbReference type="Proteomes" id="UP000718451"/>
    </source>
</evidence>
<gene>
    <name evidence="3" type="ORF">HCU67_14255</name>
</gene>
<sequence length="128" mass="14376">MNKFTILLLLFACPLSLKGQNLGFSFGINSSSQKQGRIVGENDFEKFGNKFGYSLGINYTKRLDPNLLFLTGINFTKKGSNRFGEDERANNLREAKIELNFIEVPITFLIASKKKKIGPVLEMGTYLS</sequence>
<proteinExistence type="predicted"/>
<reference evidence="3 4" key="1">
    <citation type="submission" date="2020-04" db="EMBL/GenBank/DDBJ databases">
        <authorList>
            <person name="Yoon J."/>
        </authorList>
    </citation>
    <scope>NUCLEOTIDE SEQUENCE [LARGE SCALE GENOMIC DNA]</scope>
    <source>
        <strain evidence="3 4">DJ-13</strain>
    </source>
</reference>
<feature type="signal peptide" evidence="1">
    <location>
        <begin position="1"/>
        <end position="19"/>
    </location>
</feature>
<dbReference type="RefSeq" id="WP_168553264.1">
    <property type="nucleotide sequence ID" value="NZ_JAAWWL010000002.1"/>
</dbReference>
<dbReference type="Proteomes" id="UP000718451">
    <property type="component" value="Unassembled WGS sequence"/>
</dbReference>
<evidence type="ECO:0000256" key="1">
    <source>
        <dbReference type="SAM" id="SignalP"/>
    </source>
</evidence>
<keyword evidence="1" id="KW-0732">Signal</keyword>
<dbReference type="InterPro" id="IPR025665">
    <property type="entry name" value="Beta-barrel_OMP_2"/>
</dbReference>
<accession>A0ABX1GVV5</accession>
<evidence type="ECO:0000259" key="2">
    <source>
        <dbReference type="Pfam" id="PF13568"/>
    </source>
</evidence>